<dbReference type="Proteomes" id="UP001242045">
    <property type="component" value="Unassembled WGS sequence"/>
</dbReference>
<evidence type="ECO:0000313" key="1">
    <source>
        <dbReference type="EMBL" id="MDP9896883.1"/>
    </source>
</evidence>
<dbReference type="EMBL" id="JAUSRD010000022">
    <property type="protein sequence ID" value="MDP9896883.1"/>
    <property type="molecule type" value="Genomic_DNA"/>
</dbReference>
<comment type="caution">
    <text evidence="1">The sequence shown here is derived from an EMBL/GenBank/DDBJ whole genome shotgun (WGS) entry which is preliminary data.</text>
</comment>
<proteinExistence type="predicted"/>
<organism evidence="1 2">
    <name type="scientific">Variovorax boronicumulans</name>
    <dbReference type="NCBI Taxonomy" id="436515"/>
    <lineage>
        <taxon>Bacteria</taxon>
        <taxon>Pseudomonadati</taxon>
        <taxon>Pseudomonadota</taxon>
        <taxon>Betaproteobacteria</taxon>
        <taxon>Burkholderiales</taxon>
        <taxon>Comamonadaceae</taxon>
        <taxon>Variovorax</taxon>
    </lineage>
</organism>
<gene>
    <name evidence="1" type="ORF">J2W31_006025</name>
</gene>
<protein>
    <submittedName>
        <fullName evidence="1">Uncharacterized protein</fullName>
    </submittedName>
</protein>
<name>A0AAW8D9U4_9BURK</name>
<accession>A0AAW8D9U4</accession>
<dbReference type="RefSeq" id="WP_307687019.1">
    <property type="nucleotide sequence ID" value="NZ_JAUSRD010000022.1"/>
</dbReference>
<sequence>MPLDPYLLLSLADPRSGSHVRCLNAAGRWAIHGSAHSPLLVWHSTQADDARAAAERSSKARGRAVEVVSRGDSSWVEGQQIQVFTDAFEAALHGHAAHSEAKARRLRTEADKLEAFCVVVRAASTAADHAAFAEVSRAASKALRAKFGGGSITSVFAWLTGRAGNEALASVLAGEVELTGPLSIQQVVEAVELAKKAEFLREES</sequence>
<reference evidence="1" key="1">
    <citation type="submission" date="2023-07" db="EMBL/GenBank/DDBJ databases">
        <title>Sorghum-associated microbial communities from plants grown in Nebraska, USA.</title>
        <authorList>
            <person name="Schachtman D."/>
        </authorList>
    </citation>
    <scope>NUCLEOTIDE SEQUENCE</scope>
    <source>
        <strain evidence="1">DS3754</strain>
    </source>
</reference>
<dbReference type="AlphaFoldDB" id="A0AAW8D9U4"/>
<evidence type="ECO:0000313" key="2">
    <source>
        <dbReference type="Proteomes" id="UP001242045"/>
    </source>
</evidence>